<keyword evidence="6" id="KW-1185">Reference proteome</keyword>
<dbReference type="GO" id="GO:0008408">
    <property type="term" value="F:3'-5' exonuclease activity"/>
    <property type="evidence" value="ECO:0007669"/>
    <property type="project" value="TreeGrafter"/>
</dbReference>
<protein>
    <submittedName>
        <fullName evidence="5">3'-5' exonuclease</fullName>
    </submittedName>
</protein>
<dbReference type="InterPro" id="IPR012337">
    <property type="entry name" value="RNaseH-like_sf"/>
</dbReference>
<keyword evidence="3 5" id="KW-0269">Exonuclease</keyword>
<dbReference type="OrthoDB" id="5497329at2"/>
<proteinExistence type="predicted"/>
<comment type="caution">
    <text evidence="5">The sequence shown here is derived from an EMBL/GenBank/DDBJ whole genome shotgun (WGS) entry which is preliminary data.</text>
</comment>
<evidence type="ECO:0000256" key="2">
    <source>
        <dbReference type="ARBA" id="ARBA00022801"/>
    </source>
</evidence>
<gene>
    <name evidence="5" type="ORF">FJM67_06185</name>
</gene>
<evidence type="ECO:0000259" key="4">
    <source>
        <dbReference type="SMART" id="SM00479"/>
    </source>
</evidence>
<evidence type="ECO:0000313" key="5">
    <source>
        <dbReference type="EMBL" id="TPE53989.1"/>
    </source>
</evidence>
<dbReference type="Proteomes" id="UP000315901">
    <property type="component" value="Unassembled WGS sequence"/>
</dbReference>
<evidence type="ECO:0000313" key="6">
    <source>
        <dbReference type="Proteomes" id="UP000315901"/>
    </source>
</evidence>
<organism evidence="5 6">
    <name type="scientific">Maribrevibacterium harenarium</name>
    <dbReference type="NCBI Taxonomy" id="2589817"/>
    <lineage>
        <taxon>Bacteria</taxon>
        <taxon>Pseudomonadati</taxon>
        <taxon>Pseudomonadota</taxon>
        <taxon>Gammaproteobacteria</taxon>
        <taxon>Oceanospirillales</taxon>
        <taxon>Oceanospirillaceae</taxon>
        <taxon>Maribrevibacterium</taxon>
    </lineage>
</organism>
<accession>A0A501WXK5</accession>
<dbReference type="GO" id="GO:0006259">
    <property type="term" value="P:DNA metabolic process"/>
    <property type="evidence" value="ECO:0007669"/>
    <property type="project" value="UniProtKB-ARBA"/>
</dbReference>
<dbReference type="EMBL" id="VFRR01000008">
    <property type="protein sequence ID" value="TPE53989.1"/>
    <property type="molecule type" value="Genomic_DNA"/>
</dbReference>
<dbReference type="PANTHER" id="PTHR30231:SF4">
    <property type="entry name" value="PROTEIN NEN2"/>
    <property type="match status" value="1"/>
</dbReference>
<evidence type="ECO:0000256" key="1">
    <source>
        <dbReference type="ARBA" id="ARBA00022722"/>
    </source>
</evidence>
<dbReference type="InterPro" id="IPR036397">
    <property type="entry name" value="RNaseH_sf"/>
</dbReference>
<dbReference type="Pfam" id="PF00929">
    <property type="entry name" value="RNase_T"/>
    <property type="match status" value="1"/>
</dbReference>
<dbReference type="SUPFAM" id="SSF53098">
    <property type="entry name" value="Ribonuclease H-like"/>
    <property type="match status" value="1"/>
</dbReference>
<keyword evidence="2" id="KW-0378">Hydrolase</keyword>
<reference evidence="5 6" key="1">
    <citation type="submission" date="2019-06" db="EMBL/GenBank/DDBJ databases">
        <title>A novel bacterium of genus Marinomonas, isolated from coastal sand.</title>
        <authorList>
            <person name="Huang H."/>
            <person name="Mo K."/>
            <person name="Hu Y."/>
        </authorList>
    </citation>
    <scope>NUCLEOTIDE SEQUENCE [LARGE SCALE GENOMIC DNA]</scope>
    <source>
        <strain evidence="5 6">HB171799</strain>
    </source>
</reference>
<dbReference type="AlphaFoldDB" id="A0A501WXK5"/>
<dbReference type="CDD" id="cd06127">
    <property type="entry name" value="DEDDh"/>
    <property type="match status" value="1"/>
</dbReference>
<dbReference type="SMART" id="SM00479">
    <property type="entry name" value="EXOIII"/>
    <property type="match status" value="1"/>
</dbReference>
<dbReference type="NCBIfam" id="NF006602">
    <property type="entry name" value="PRK09146.1"/>
    <property type="match status" value="1"/>
</dbReference>
<dbReference type="GO" id="GO:0005829">
    <property type="term" value="C:cytosol"/>
    <property type="evidence" value="ECO:0007669"/>
    <property type="project" value="TreeGrafter"/>
</dbReference>
<evidence type="ECO:0000256" key="3">
    <source>
        <dbReference type="ARBA" id="ARBA00022839"/>
    </source>
</evidence>
<keyword evidence="1" id="KW-0540">Nuclease</keyword>
<sequence length="224" mass="25679">MAWFSNTEKFQYLNRSEQPKPWLPTEGPAADTPLAECPLVALDIETTGLDFDNDDIVSVGLVDFTLSGIQLNSSRYWLTKPKSHLSSESVAIHEITHSDLAKAPPLHTVMDELLPLLAGKVVVAHFHHIERLFLARASERVFGSPTYFPMIDTMDIEQQKFYRPWWQRFGRRTSVRLEASRLRYSLPRYRAHHALMDAIACAELFQAQVAYHLDPQAPISDYWL</sequence>
<dbReference type="Gene3D" id="3.30.420.10">
    <property type="entry name" value="Ribonuclease H-like superfamily/Ribonuclease H"/>
    <property type="match status" value="1"/>
</dbReference>
<dbReference type="InterPro" id="IPR013520">
    <property type="entry name" value="Ribonucl_H"/>
</dbReference>
<dbReference type="RefSeq" id="WP_140587914.1">
    <property type="nucleotide sequence ID" value="NZ_VFRR01000008.1"/>
</dbReference>
<name>A0A501WXK5_9GAMM</name>
<feature type="domain" description="Exonuclease" evidence="4">
    <location>
        <begin position="38"/>
        <end position="214"/>
    </location>
</feature>
<dbReference type="GO" id="GO:0003676">
    <property type="term" value="F:nucleic acid binding"/>
    <property type="evidence" value="ECO:0007669"/>
    <property type="project" value="InterPro"/>
</dbReference>
<dbReference type="PANTHER" id="PTHR30231">
    <property type="entry name" value="DNA POLYMERASE III SUBUNIT EPSILON"/>
    <property type="match status" value="1"/>
</dbReference>